<reference evidence="1" key="1">
    <citation type="journal article" date="2023" name="Mol. Phylogenet. Evol.">
        <title>Genome-scale phylogeny and comparative genomics of the fungal order Sordariales.</title>
        <authorList>
            <person name="Hensen N."/>
            <person name="Bonometti L."/>
            <person name="Westerberg I."/>
            <person name="Brannstrom I.O."/>
            <person name="Guillou S."/>
            <person name="Cros-Aarteil S."/>
            <person name="Calhoun S."/>
            <person name="Haridas S."/>
            <person name="Kuo A."/>
            <person name="Mondo S."/>
            <person name="Pangilinan J."/>
            <person name="Riley R."/>
            <person name="LaButti K."/>
            <person name="Andreopoulos B."/>
            <person name="Lipzen A."/>
            <person name="Chen C."/>
            <person name="Yan M."/>
            <person name="Daum C."/>
            <person name="Ng V."/>
            <person name="Clum A."/>
            <person name="Steindorff A."/>
            <person name="Ohm R.A."/>
            <person name="Martin F."/>
            <person name="Silar P."/>
            <person name="Natvig D.O."/>
            <person name="Lalanne C."/>
            <person name="Gautier V."/>
            <person name="Ament-Velasquez S.L."/>
            <person name="Kruys A."/>
            <person name="Hutchinson M.I."/>
            <person name="Powell A.J."/>
            <person name="Barry K."/>
            <person name="Miller A.N."/>
            <person name="Grigoriev I.V."/>
            <person name="Debuchy R."/>
            <person name="Gladieux P."/>
            <person name="Hiltunen Thoren M."/>
            <person name="Johannesson H."/>
        </authorList>
    </citation>
    <scope>NUCLEOTIDE SEQUENCE</scope>
    <source>
        <strain evidence="1">CBS 232.78</strain>
    </source>
</reference>
<name>A0AAE0NPY7_9PEZI</name>
<evidence type="ECO:0000313" key="2">
    <source>
        <dbReference type="Proteomes" id="UP001285441"/>
    </source>
</evidence>
<keyword evidence="2" id="KW-1185">Reference proteome</keyword>
<gene>
    <name evidence="1" type="ORF">B0H63DRAFT_182451</name>
</gene>
<dbReference type="Proteomes" id="UP001285441">
    <property type="component" value="Unassembled WGS sequence"/>
</dbReference>
<comment type="caution">
    <text evidence="1">The sequence shown here is derived from an EMBL/GenBank/DDBJ whole genome shotgun (WGS) entry which is preliminary data.</text>
</comment>
<organism evidence="1 2">
    <name type="scientific">Podospora didyma</name>
    <dbReference type="NCBI Taxonomy" id="330526"/>
    <lineage>
        <taxon>Eukaryota</taxon>
        <taxon>Fungi</taxon>
        <taxon>Dikarya</taxon>
        <taxon>Ascomycota</taxon>
        <taxon>Pezizomycotina</taxon>
        <taxon>Sordariomycetes</taxon>
        <taxon>Sordariomycetidae</taxon>
        <taxon>Sordariales</taxon>
        <taxon>Podosporaceae</taxon>
        <taxon>Podospora</taxon>
    </lineage>
</organism>
<dbReference type="AlphaFoldDB" id="A0AAE0NPY7"/>
<reference evidence="1" key="2">
    <citation type="submission" date="2023-06" db="EMBL/GenBank/DDBJ databases">
        <authorList>
            <consortium name="Lawrence Berkeley National Laboratory"/>
            <person name="Haridas S."/>
            <person name="Hensen N."/>
            <person name="Bonometti L."/>
            <person name="Westerberg I."/>
            <person name="Brannstrom I.O."/>
            <person name="Guillou S."/>
            <person name="Cros-Aarteil S."/>
            <person name="Calhoun S."/>
            <person name="Kuo A."/>
            <person name="Mondo S."/>
            <person name="Pangilinan J."/>
            <person name="Riley R."/>
            <person name="LaButti K."/>
            <person name="Andreopoulos B."/>
            <person name="Lipzen A."/>
            <person name="Chen C."/>
            <person name="Yanf M."/>
            <person name="Daum C."/>
            <person name="Ng V."/>
            <person name="Clum A."/>
            <person name="Steindorff A."/>
            <person name="Ohm R."/>
            <person name="Martin F."/>
            <person name="Silar P."/>
            <person name="Natvig D."/>
            <person name="Lalanne C."/>
            <person name="Gautier V."/>
            <person name="Ament-velasquez S.L."/>
            <person name="Kruys A."/>
            <person name="Hutchinson M.I."/>
            <person name="Powell A.J."/>
            <person name="Barry K."/>
            <person name="Miller A.N."/>
            <person name="Grigoriev I.V."/>
            <person name="Debuchy R."/>
            <person name="Gladieux P."/>
            <person name="Thoren M.H."/>
            <person name="Johannesson H."/>
        </authorList>
    </citation>
    <scope>NUCLEOTIDE SEQUENCE</scope>
    <source>
        <strain evidence="1">CBS 232.78</strain>
    </source>
</reference>
<evidence type="ECO:0000313" key="1">
    <source>
        <dbReference type="EMBL" id="KAK3385409.1"/>
    </source>
</evidence>
<sequence>MKTPGWCWNRVVGPAVVIRGFPIAERRKDYHGLEIHPCQMAAFIGLSSAVAFDGGHILKGRFHALVPIRRDRDSPADQLDIQWHVISAYPKNLQWDDIVEACPDGPFQEDDPEELWNARSFFGWTKDAQFFLGTGKCAFNLENGSTAKTPSWASETLQSIQMNKATLGLSYLGKAEVEYCEGLNEGVRAHARDGDLTNIVDDDRTLPIVIYGTTDRRGVQCTAEDLILQLMLDRTRKGGSYDEDLHLATASPKRVQSAIEKNVNIVVRRTHLVPMDTKDVIKGKFDILFKQEADDIYRILDAMMANLHHSRRLGSPMARAKSRLKGGSRVWGLSIAIF</sequence>
<dbReference type="EMBL" id="JAULSW010000004">
    <property type="protein sequence ID" value="KAK3385409.1"/>
    <property type="molecule type" value="Genomic_DNA"/>
</dbReference>
<protein>
    <submittedName>
        <fullName evidence="1">Uncharacterized protein</fullName>
    </submittedName>
</protein>
<proteinExistence type="predicted"/>
<accession>A0AAE0NPY7</accession>